<name>A0AAV1CSM9_OLDCO</name>
<feature type="region of interest" description="Disordered" evidence="1">
    <location>
        <begin position="232"/>
        <end position="256"/>
    </location>
</feature>
<gene>
    <name evidence="2" type="ORF">OLC1_LOCUS8789</name>
</gene>
<evidence type="ECO:0000256" key="1">
    <source>
        <dbReference type="SAM" id="MobiDB-lite"/>
    </source>
</evidence>
<dbReference type="Gene3D" id="2.40.50.140">
    <property type="entry name" value="Nucleic acid-binding proteins"/>
    <property type="match status" value="1"/>
</dbReference>
<dbReference type="EMBL" id="OX459120">
    <property type="protein sequence ID" value="CAI9098624.1"/>
    <property type="molecule type" value="Genomic_DNA"/>
</dbReference>
<proteinExistence type="predicted"/>
<sequence>MNPVRAMTADKFFIDDITSHENNGALLVRIMSIWKQPNKYNLSETTSFEDLIGRIVAKGDLISEVKDGKEQKKLLVELEDLEMDNVNNQHDTGKSLSLLSTMTSYGTLESFMKDAELITVDGIKNVGEACHFVTVGKIVDIIQGDDWFYVACRKCNRKVDFDVIKSDGPLPDGQFSIGQFNCPRCPTNKIVAFPRVSVNKFNVVHNSHMYTAVRVVDDEKWLKKYKTITNPKQGTISSNDGEVLGSQPDPNMANSPLVRTSLVDDKENDPDVNKKVVNDEQYSTLEKFVVHDEEDNPQAKENEVDIQELGAPSVASTLLKRKSVMKTEKVFKRKSAV</sequence>
<evidence type="ECO:0000313" key="2">
    <source>
        <dbReference type="EMBL" id="CAI9098624.1"/>
    </source>
</evidence>
<reference evidence="2" key="1">
    <citation type="submission" date="2023-03" db="EMBL/GenBank/DDBJ databases">
        <authorList>
            <person name="Julca I."/>
        </authorList>
    </citation>
    <scope>NUCLEOTIDE SEQUENCE</scope>
</reference>
<dbReference type="Proteomes" id="UP001161247">
    <property type="component" value="Chromosome 3"/>
</dbReference>
<dbReference type="InterPro" id="IPR012340">
    <property type="entry name" value="NA-bd_OB-fold"/>
</dbReference>
<organism evidence="2 3">
    <name type="scientific">Oldenlandia corymbosa var. corymbosa</name>
    <dbReference type="NCBI Taxonomy" id="529605"/>
    <lineage>
        <taxon>Eukaryota</taxon>
        <taxon>Viridiplantae</taxon>
        <taxon>Streptophyta</taxon>
        <taxon>Embryophyta</taxon>
        <taxon>Tracheophyta</taxon>
        <taxon>Spermatophyta</taxon>
        <taxon>Magnoliopsida</taxon>
        <taxon>eudicotyledons</taxon>
        <taxon>Gunneridae</taxon>
        <taxon>Pentapetalae</taxon>
        <taxon>asterids</taxon>
        <taxon>lamiids</taxon>
        <taxon>Gentianales</taxon>
        <taxon>Rubiaceae</taxon>
        <taxon>Rubioideae</taxon>
        <taxon>Spermacoceae</taxon>
        <taxon>Hedyotis-Oldenlandia complex</taxon>
        <taxon>Oldenlandia</taxon>
    </lineage>
</organism>
<keyword evidence="3" id="KW-1185">Reference proteome</keyword>
<accession>A0AAV1CSM9</accession>
<evidence type="ECO:0000313" key="3">
    <source>
        <dbReference type="Proteomes" id="UP001161247"/>
    </source>
</evidence>
<dbReference type="AlphaFoldDB" id="A0AAV1CSM9"/>
<protein>
    <submittedName>
        <fullName evidence="2">OLC1v1035303C1</fullName>
    </submittedName>
</protein>